<proteinExistence type="predicted"/>
<accession>A0A2V1HT42</accession>
<name>A0A2V1HT42_9MICO</name>
<comment type="caution">
    <text evidence="1">The sequence shown here is derived from an EMBL/GenBank/DDBJ whole genome shotgun (WGS) entry which is preliminary data.</text>
</comment>
<evidence type="ECO:0000313" key="2">
    <source>
        <dbReference type="Proteomes" id="UP000244893"/>
    </source>
</evidence>
<gene>
    <name evidence="1" type="ORF">DDQ50_04615</name>
</gene>
<sequence>MMRRMNDGWMVIERNAFSMILVHEVPPPWWRLALELLNPLTWVDSTSTLGQVKRWLHVSIDEDGTLSRYTIGEIPPRWQRPFSWEVPDGDSPRGTSS</sequence>
<dbReference type="EMBL" id="QEOP01000001">
    <property type="protein sequence ID" value="PVZ95765.1"/>
    <property type="molecule type" value="Genomic_DNA"/>
</dbReference>
<dbReference type="Proteomes" id="UP000244893">
    <property type="component" value="Unassembled WGS sequence"/>
</dbReference>
<keyword evidence="2" id="KW-1185">Reference proteome</keyword>
<protein>
    <submittedName>
        <fullName evidence="1">Uncharacterized protein</fullName>
    </submittedName>
</protein>
<reference evidence="1 2" key="1">
    <citation type="submission" date="2018-05" db="EMBL/GenBank/DDBJ databases">
        <title>Amnibacterium sp. M8JJ-5, whole genome shotgun sequence.</title>
        <authorList>
            <person name="Tuo L."/>
        </authorList>
    </citation>
    <scope>NUCLEOTIDE SEQUENCE [LARGE SCALE GENOMIC DNA]</scope>
    <source>
        <strain evidence="1 2">M8JJ-5</strain>
    </source>
</reference>
<dbReference type="AlphaFoldDB" id="A0A2V1HT42"/>
<organism evidence="1 2">
    <name type="scientific">Amnibacterium flavum</name>
    <dbReference type="NCBI Taxonomy" id="2173173"/>
    <lineage>
        <taxon>Bacteria</taxon>
        <taxon>Bacillati</taxon>
        <taxon>Actinomycetota</taxon>
        <taxon>Actinomycetes</taxon>
        <taxon>Micrococcales</taxon>
        <taxon>Microbacteriaceae</taxon>
        <taxon>Amnibacterium</taxon>
    </lineage>
</organism>
<evidence type="ECO:0000313" key="1">
    <source>
        <dbReference type="EMBL" id="PVZ95765.1"/>
    </source>
</evidence>